<dbReference type="InterPro" id="IPR003593">
    <property type="entry name" value="AAA+_ATPase"/>
</dbReference>
<organism evidence="14 15">
    <name type="scientific">Enterococcus faecalis TX0630</name>
    <dbReference type="NCBI Taxonomy" id="749508"/>
    <lineage>
        <taxon>Bacteria</taxon>
        <taxon>Bacillati</taxon>
        <taxon>Bacillota</taxon>
        <taxon>Bacilli</taxon>
        <taxon>Lactobacillales</taxon>
        <taxon>Enterococcaceae</taxon>
        <taxon>Enterococcus</taxon>
    </lineage>
</organism>
<dbReference type="InterPro" id="IPR015854">
    <property type="entry name" value="ABC_transpr_LolD-like"/>
</dbReference>
<reference evidence="14 15" key="1">
    <citation type="submission" date="2010-09" db="EMBL/GenBank/DDBJ databases">
        <authorList>
            <person name="Weinstock G."/>
            <person name="Sodergren E."/>
            <person name="Clifton S."/>
            <person name="Fulton L."/>
            <person name="Fulton B."/>
            <person name="Courtney L."/>
            <person name="Fronick C."/>
            <person name="Harrison M."/>
            <person name="Strong C."/>
            <person name="Farmer C."/>
            <person name="Delahaunty K."/>
            <person name="Markovic C."/>
            <person name="Hall O."/>
            <person name="Minx P."/>
            <person name="Tomlinson C."/>
            <person name="Mitreva M."/>
            <person name="Hou S."/>
            <person name="Chen J."/>
            <person name="Wollam A."/>
            <person name="Pepin K.H."/>
            <person name="Johnson M."/>
            <person name="Bhonagiri V."/>
            <person name="Zhang X."/>
            <person name="Suruliraj S."/>
            <person name="Warren W."/>
            <person name="Chinwalla A."/>
            <person name="Mardis E.R."/>
            <person name="Wilson R.K."/>
        </authorList>
    </citation>
    <scope>NUCLEOTIDE SEQUENCE [LARGE SCALE GENOMIC DNA]</scope>
    <source>
        <strain evidence="14 15">TX0630</strain>
    </source>
</reference>
<dbReference type="GO" id="GO:0005524">
    <property type="term" value="F:ATP binding"/>
    <property type="evidence" value="ECO:0007669"/>
    <property type="project" value="UniProtKB-UniRule"/>
</dbReference>
<dbReference type="GO" id="GO:0005886">
    <property type="term" value="C:plasma membrane"/>
    <property type="evidence" value="ECO:0007669"/>
    <property type="project" value="UniProtKB-SubCell"/>
</dbReference>
<dbReference type="NCBIfam" id="TIGR02673">
    <property type="entry name" value="FtsE"/>
    <property type="match status" value="1"/>
</dbReference>
<comment type="function">
    <text evidence="11">Part of the ABC transporter FtsEX involved in cellular division. Has ATPase activity. Essential for cell division and viability.</text>
</comment>
<dbReference type="Pfam" id="PF00005">
    <property type="entry name" value="ABC_tran"/>
    <property type="match status" value="1"/>
</dbReference>
<evidence type="ECO:0000256" key="3">
    <source>
        <dbReference type="ARBA" id="ARBA00022448"/>
    </source>
</evidence>
<evidence type="ECO:0000256" key="8">
    <source>
        <dbReference type="ARBA" id="ARBA00023136"/>
    </source>
</evidence>
<sequence>MQYSHVIISRIEEKRDGENAMIEMKDVMKKYSNGTTAIRNISVEIDQGEFVYVVGPSGAGKSTFIRLMYREEKATKGNLTVAGHDLMKIKNKEVPYLRREIGIVFQDYKLLPKKTVYENVAYAMQVIGRRPREIKKRVMEVLDLVGLKHKVRVFPSELSGGEQQRVSIARAIVNTPKVLIADEPTGNLDPENSWEIMKLLDRINAQGTTVVMATHNSTIVNTIRHRVIAIENGRIIRDQVEGEYGYDD</sequence>
<dbReference type="PROSITE" id="PS50893">
    <property type="entry name" value="ABC_TRANSPORTER_2"/>
    <property type="match status" value="1"/>
</dbReference>
<dbReference type="SUPFAM" id="SSF52540">
    <property type="entry name" value="P-loop containing nucleoside triphosphate hydrolases"/>
    <property type="match status" value="1"/>
</dbReference>
<comment type="catalytic activity">
    <reaction evidence="10">
        <text>ATP + H2O = ADP + phosphate + H(+)</text>
        <dbReference type="Rhea" id="RHEA:13065"/>
        <dbReference type="ChEBI" id="CHEBI:15377"/>
        <dbReference type="ChEBI" id="CHEBI:15378"/>
        <dbReference type="ChEBI" id="CHEBI:30616"/>
        <dbReference type="ChEBI" id="CHEBI:43474"/>
        <dbReference type="ChEBI" id="CHEBI:456216"/>
    </reaction>
</comment>
<evidence type="ECO:0000256" key="12">
    <source>
        <dbReference type="RuleBase" id="RU365094"/>
    </source>
</evidence>
<protein>
    <recommendedName>
        <fullName evidence="2 12">Cell division ATP-binding protein FtsE</fullName>
    </recommendedName>
</protein>
<evidence type="ECO:0000256" key="7">
    <source>
        <dbReference type="ARBA" id="ARBA00022840"/>
    </source>
</evidence>
<keyword evidence="7 12" id="KW-0067">ATP-binding</keyword>
<keyword evidence="4 12" id="KW-1003">Cell membrane</keyword>
<dbReference type="Proteomes" id="UP000004933">
    <property type="component" value="Unassembled WGS sequence"/>
</dbReference>
<keyword evidence="6 12" id="KW-0547">Nucleotide-binding</keyword>
<dbReference type="InterPro" id="IPR005286">
    <property type="entry name" value="Cell_div_FtsE"/>
</dbReference>
<name>A0ABC9P545_ENTFL</name>
<evidence type="ECO:0000313" key="14">
    <source>
        <dbReference type="EMBL" id="EFU89984.1"/>
    </source>
</evidence>
<feature type="domain" description="ABC transporter" evidence="13">
    <location>
        <begin position="22"/>
        <end position="247"/>
    </location>
</feature>
<comment type="subcellular location">
    <subcellularLocation>
        <location evidence="12">Cell membrane</location>
        <topology evidence="12">Peripheral membrane protein</topology>
        <orientation evidence="12">Cytoplasmic side</orientation>
    </subcellularLocation>
</comment>
<keyword evidence="5 12" id="KW-0132">Cell division</keyword>
<comment type="caution">
    <text evidence="14">The sequence shown here is derived from an EMBL/GenBank/DDBJ whole genome shotgun (WGS) entry which is preliminary data.</text>
</comment>
<evidence type="ECO:0000259" key="13">
    <source>
        <dbReference type="PROSITE" id="PS50893"/>
    </source>
</evidence>
<dbReference type="GO" id="GO:0051301">
    <property type="term" value="P:cell division"/>
    <property type="evidence" value="ECO:0007669"/>
    <property type="project" value="UniProtKB-UniRule"/>
</dbReference>
<dbReference type="PROSITE" id="PS00211">
    <property type="entry name" value="ABC_TRANSPORTER_1"/>
    <property type="match status" value="1"/>
</dbReference>
<dbReference type="InterPro" id="IPR017871">
    <property type="entry name" value="ABC_transporter-like_CS"/>
</dbReference>
<dbReference type="PANTHER" id="PTHR24220">
    <property type="entry name" value="IMPORT ATP-BINDING PROTEIN"/>
    <property type="match status" value="1"/>
</dbReference>
<evidence type="ECO:0000256" key="1">
    <source>
        <dbReference type="ARBA" id="ARBA00005417"/>
    </source>
</evidence>
<dbReference type="InterPro" id="IPR003439">
    <property type="entry name" value="ABC_transporter-like_ATP-bd"/>
</dbReference>
<evidence type="ECO:0000256" key="5">
    <source>
        <dbReference type="ARBA" id="ARBA00022618"/>
    </source>
</evidence>
<dbReference type="AlphaFoldDB" id="A0ABC9P545"/>
<evidence type="ECO:0000256" key="9">
    <source>
        <dbReference type="ARBA" id="ARBA00023306"/>
    </source>
</evidence>
<comment type="subunit">
    <text evidence="12">Homodimer. Forms a membrane-associated complex with FtsX.</text>
</comment>
<keyword evidence="9 12" id="KW-0131">Cell cycle</keyword>
<dbReference type="SMART" id="SM00382">
    <property type="entry name" value="AAA"/>
    <property type="match status" value="1"/>
</dbReference>
<evidence type="ECO:0000256" key="4">
    <source>
        <dbReference type="ARBA" id="ARBA00022475"/>
    </source>
</evidence>
<dbReference type="Gene3D" id="3.40.50.300">
    <property type="entry name" value="P-loop containing nucleotide triphosphate hydrolases"/>
    <property type="match status" value="1"/>
</dbReference>
<gene>
    <name evidence="12 14" type="primary">ftsE</name>
    <name evidence="14" type="ORF">HMPREF9511_01987</name>
</gene>
<evidence type="ECO:0000256" key="6">
    <source>
        <dbReference type="ARBA" id="ARBA00022741"/>
    </source>
</evidence>
<dbReference type="EMBL" id="AEBE01000089">
    <property type="protein sequence ID" value="EFU89984.1"/>
    <property type="molecule type" value="Genomic_DNA"/>
</dbReference>
<evidence type="ECO:0000256" key="10">
    <source>
        <dbReference type="ARBA" id="ARBA00049360"/>
    </source>
</evidence>
<keyword evidence="3" id="KW-0813">Transport</keyword>
<proteinExistence type="inferred from homology"/>
<evidence type="ECO:0000313" key="15">
    <source>
        <dbReference type="Proteomes" id="UP000004933"/>
    </source>
</evidence>
<accession>A0ABC9P545</accession>
<dbReference type="InterPro" id="IPR027417">
    <property type="entry name" value="P-loop_NTPase"/>
</dbReference>
<dbReference type="FunFam" id="3.40.50.300:FF:000056">
    <property type="entry name" value="Cell division ATP-binding protein FtsE"/>
    <property type="match status" value="1"/>
</dbReference>
<keyword evidence="8 12" id="KW-0472">Membrane</keyword>
<evidence type="ECO:0000256" key="2">
    <source>
        <dbReference type="ARBA" id="ARBA00020019"/>
    </source>
</evidence>
<comment type="similarity">
    <text evidence="1 12">Belongs to the ABC transporter superfamily.</text>
</comment>
<dbReference type="PANTHER" id="PTHR24220:SF470">
    <property type="entry name" value="CELL DIVISION ATP-BINDING PROTEIN FTSE"/>
    <property type="match status" value="1"/>
</dbReference>
<evidence type="ECO:0000256" key="11">
    <source>
        <dbReference type="ARBA" id="ARBA00055994"/>
    </source>
</evidence>